<dbReference type="Gene3D" id="3.30.40.10">
    <property type="entry name" value="Zinc/RING finger domain, C3HC4 (zinc finger)"/>
    <property type="match status" value="1"/>
</dbReference>
<gene>
    <name evidence="3" type="ORF">ISP17_09735</name>
</gene>
<evidence type="ECO:0000313" key="4">
    <source>
        <dbReference type="Proteomes" id="UP001620460"/>
    </source>
</evidence>
<dbReference type="Pfam" id="PF02148">
    <property type="entry name" value="zf-UBP"/>
    <property type="match status" value="1"/>
</dbReference>
<dbReference type="EMBL" id="JADIKM010000002">
    <property type="protein sequence ID" value="MFK2904247.1"/>
    <property type="molecule type" value="Genomic_DNA"/>
</dbReference>
<evidence type="ECO:0000313" key="3">
    <source>
        <dbReference type="EMBL" id="MFK2904247.1"/>
    </source>
</evidence>
<dbReference type="RefSeq" id="WP_404632545.1">
    <property type="nucleotide sequence ID" value="NZ_JADIKM010000002.1"/>
</dbReference>
<reference evidence="3 4" key="1">
    <citation type="submission" date="2020-10" db="EMBL/GenBank/DDBJ databases">
        <title>Phylogeny of dyella-like bacteria.</title>
        <authorList>
            <person name="Fu J."/>
        </authorList>
    </citation>
    <scope>NUCLEOTIDE SEQUENCE [LARGE SCALE GENOMIC DNA]</scope>
    <source>
        <strain evidence="3 4">Gsoil3046</strain>
    </source>
</reference>
<evidence type="ECO:0000256" key="1">
    <source>
        <dbReference type="SAM" id="MobiDB-lite"/>
    </source>
</evidence>
<protein>
    <submittedName>
        <fullName evidence="3">UBP-type zinc finger domain-containing protein</fullName>
    </submittedName>
</protein>
<dbReference type="SUPFAM" id="SSF57850">
    <property type="entry name" value="RING/U-box"/>
    <property type="match status" value="1"/>
</dbReference>
<dbReference type="InterPro" id="IPR013083">
    <property type="entry name" value="Znf_RING/FYVE/PHD"/>
</dbReference>
<name>A0ABW8JSW5_9GAMM</name>
<dbReference type="Proteomes" id="UP001620460">
    <property type="component" value="Unassembled WGS sequence"/>
</dbReference>
<organism evidence="3 4">
    <name type="scientific">Dyella ginsengisoli</name>
    <dbReference type="NCBI Taxonomy" id="363848"/>
    <lineage>
        <taxon>Bacteria</taxon>
        <taxon>Pseudomonadati</taxon>
        <taxon>Pseudomonadota</taxon>
        <taxon>Gammaproteobacteria</taxon>
        <taxon>Lysobacterales</taxon>
        <taxon>Rhodanobacteraceae</taxon>
        <taxon>Dyella</taxon>
    </lineage>
</organism>
<keyword evidence="4" id="KW-1185">Reference proteome</keyword>
<feature type="domain" description="UBP-type" evidence="2">
    <location>
        <begin position="1"/>
        <end position="102"/>
    </location>
</feature>
<feature type="region of interest" description="Disordered" evidence="1">
    <location>
        <begin position="85"/>
        <end position="117"/>
    </location>
</feature>
<sequence length="117" mass="12791">MSTEHDVIDPAVPPSGTGCAECLASGQWWLHLRRCALCGHIGCCDTSPHQHATAHYHATGHPVIASFEPGEDWFYDYRTDGFVDGPRLAPPRAHPREQPVPGPAGQVPEDWESRLNG</sequence>
<dbReference type="InterPro" id="IPR001607">
    <property type="entry name" value="Znf_UBP"/>
</dbReference>
<proteinExistence type="predicted"/>
<evidence type="ECO:0000259" key="2">
    <source>
        <dbReference type="PROSITE" id="PS50271"/>
    </source>
</evidence>
<accession>A0ABW8JSW5</accession>
<comment type="caution">
    <text evidence="3">The sequence shown here is derived from an EMBL/GenBank/DDBJ whole genome shotgun (WGS) entry which is preliminary data.</text>
</comment>
<dbReference type="PROSITE" id="PS50271">
    <property type="entry name" value="ZF_UBP"/>
    <property type="match status" value="1"/>
</dbReference>